<feature type="domain" description="Class II aldolase/adducin N-terminal" evidence="3">
    <location>
        <begin position="21"/>
        <end position="199"/>
    </location>
</feature>
<dbReference type="PANTHER" id="PTHR22789:SF0">
    <property type="entry name" value="3-OXO-TETRONATE 4-PHOSPHATE DECARBOXYLASE-RELATED"/>
    <property type="match status" value="1"/>
</dbReference>
<evidence type="ECO:0000313" key="4">
    <source>
        <dbReference type="EMBL" id="MDW5597325.1"/>
    </source>
</evidence>
<dbReference type="PANTHER" id="PTHR22789">
    <property type="entry name" value="FUCULOSE PHOSPHATE ALDOLASE"/>
    <property type="match status" value="1"/>
</dbReference>
<keyword evidence="1" id="KW-0479">Metal-binding</keyword>
<sequence length="243" mass="25115">MSGEARARDAAARAPDAAPRAEVALGCRVLAAAGLDDYVWGHLSLRDGDGRGAWMKAAGIAFDEVTADDVLLIGWDGDVLDGEGPRHQEWPIHTEALLARPATQAVVHAHPPHAIALAAAGREPQPISHVGGVFAAGIGRYEGWAGLIDTRERGAELAAALGDHRAALMVGHGIVSAGASVGLAVTAAVMLEQACELQLLADTAGGIARPLSREQALAQYVHAQADAHLEGAWRRMARAVAAA</sequence>
<evidence type="ECO:0000259" key="3">
    <source>
        <dbReference type="SMART" id="SM01007"/>
    </source>
</evidence>
<dbReference type="SUPFAM" id="SSF53639">
    <property type="entry name" value="AraD/HMP-PK domain-like"/>
    <property type="match status" value="1"/>
</dbReference>
<evidence type="ECO:0000256" key="2">
    <source>
        <dbReference type="ARBA" id="ARBA00023239"/>
    </source>
</evidence>
<evidence type="ECO:0000256" key="1">
    <source>
        <dbReference type="ARBA" id="ARBA00022723"/>
    </source>
</evidence>
<keyword evidence="5" id="KW-1185">Reference proteome</keyword>
<name>A0ABU4HVH3_9ACTN</name>
<reference evidence="4 5" key="2">
    <citation type="submission" date="2023-10" db="EMBL/GenBank/DDBJ databases">
        <authorList>
            <person name="Han X.F."/>
        </authorList>
    </citation>
    <scope>NUCLEOTIDE SEQUENCE [LARGE SCALE GENOMIC DNA]</scope>
    <source>
        <strain evidence="4 5">KCTC 39840</strain>
    </source>
</reference>
<accession>A0ABU4HVH3</accession>
<dbReference type="InterPro" id="IPR050197">
    <property type="entry name" value="Aldolase_class_II_sugar_metab"/>
</dbReference>
<dbReference type="Gene3D" id="3.40.225.10">
    <property type="entry name" value="Class II aldolase/adducin N-terminal domain"/>
    <property type="match status" value="1"/>
</dbReference>
<gene>
    <name evidence="4" type="ORF">R7226_23460</name>
</gene>
<keyword evidence="2" id="KW-0456">Lyase</keyword>
<dbReference type="SMART" id="SM01007">
    <property type="entry name" value="Aldolase_II"/>
    <property type="match status" value="1"/>
</dbReference>
<dbReference type="EMBL" id="JAWSTH010000083">
    <property type="protein sequence ID" value="MDW5597325.1"/>
    <property type="molecule type" value="Genomic_DNA"/>
</dbReference>
<evidence type="ECO:0000313" key="5">
    <source>
        <dbReference type="Proteomes" id="UP001284601"/>
    </source>
</evidence>
<dbReference type="Pfam" id="PF00596">
    <property type="entry name" value="Aldolase_II"/>
    <property type="match status" value="1"/>
</dbReference>
<dbReference type="RefSeq" id="WP_318599789.1">
    <property type="nucleotide sequence ID" value="NZ_JAWSTH010000083.1"/>
</dbReference>
<dbReference type="InterPro" id="IPR001303">
    <property type="entry name" value="Aldolase_II/adducin_N"/>
</dbReference>
<organism evidence="4 5">
    <name type="scientific">Conexibacter stalactiti</name>
    <dbReference type="NCBI Taxonomy" id="1940611"/>
    <lineage>
        <taxon>Bacteria</taxon>
        <taxon>Bacillati</taxon>
        <taxon>Actinomycetota</taxon>
        <taxon>Thermoleophilia</taxon>
        <taxon>Solirubrobacterales</taxon>
        <taxon>Conexibacteraceae</taxon>
        <taxon>Conexibacter</taxon>
    </lineage>
</organism>
<comment type="caution">
    <text evidence="4">The sequence shown here is derived from an EMBL/GenBank/DDBJ whole genome shotgun (WGS) entry which is preliminary data.</text>
</comment>
<protein>
    <submittedName>
        <fullName evidence="4">Class II aldolase/adducin family protein</fullName>
    </submittedName>
</protein>
<dbReference type="Proteomes" id="UP001284601">
    <property type="component" value="Unassembled WGS sequence"/>
</dbReference>
<proteinExistence type="predicted"/>
<dbReference type="InterPro" id="IPR036409">
    <property type="entry name" value="Aldolase_II/adducin_N_sf"/>
</dbReference>
<reference evidence="5" key="1">
    <citation type="submission" date="2023-07" db="EMBL/GenBank/DDBJ databases">
        <title>Conexibacter stalactiti sp. nov., isolated from stalactites in a lava cave and emended description of the genus Conexibacter.</title>
        <authorList>
            <person name="Lee S.D."/>
        </authorList>
    </citation>
    <scope>NUCLEOTIDE SEQUENCE [LARGE SCALE GENOMIC DNA]</scope>
    <source>
        <strain evidence="5">KCTC 39840</strain>
    </source>
</reference>